<organism evidence="3 4">
    <name type="scientific">Bursaphelenchus okinawaensis</name>
    <dbReference type="NCBI Taxonomy" id="465554"/>
    <lineage>
        <taxon>Eukaryota</taxon>
        <taxon>Metazoa</taxon>
        <taxon>Ecdysozoa</taxon>
        <taxon>Nematoda</taxon>
        <taxon>Chromadorea</taxon>
        <taxon>Rhabditida</taxon>
        <taxon>Tylenchina</taxon>
        <taxon>Tylenchomorpha</taxon>
        <taxon>Aphelenchoidea</taxon>
        <taxon>Aphelenchoididae</taxon>
        <taxon>Bursaphelenchus</taxon>
    </lineage>
</organism>
<dbReference type="GO" id="GO:1903394">
    <property type="term" value="P:protein localization to kinetochore involved in kinetochore assembly"/>
    <property type="evidence" value="ECO:0007669"/>
    <property type="project" value="TreeGrafter"/>
</dbReference>
<dbReference type="GO" id="GO:0031267">
    <property type="term" value="F:small GTPase binding"/>
    <property type="evidence" value="ECO:0007669"/>
    <property type="project" value="TreeGrafter"/>
</dbReference>
<dbReference type="GO" id="GO:1990423">
    <property type="term" value="C:RZZ complex"/>
    <property type="evidence" value="ECO:0007669"/>
    <property type="project" value="TreeGrafter"/>
</dbReference>
<comment type="caution">
    <text evidence="3">The sequence shown here is derived from an EMBL/GenBank/DDBJ whole genome shotgun (WGS) entry which is preliminary data.</text>
</comment>
<dbReference type="GO" id="GO:0005737">
    <property type="term" value="C:cytoplasm"/>
    <property type="evidence" value="ECO:0007669"/>
    <property type="project" value="TreeGrafter"/>
</dbReference>
<dbReference type="Proteomes" id="UP000614601">
    <property type="component" value="Unassembled WGS sequence"/>
</dbReference>
<gene>
    <name evidence="3" type="ORF">BOKJ2_LOCUS11483</name>
</gene>
<proteinExistence type="predicted"/>
<dbReference type="Proteomes" id="UP000783686">
    <property type="component" value="Unassembled WGS sequence"/>
</dbReference>
<dbReference type="EMBL" id="CAJFDH010000005">
    <property type="protein sequence ID" value="CAD5225247.1"/>
    <property type="molecule type" value="Genomic_DNA"/>
</dbReference>
<evidence type="ECO:0000313" key="3">
    <source>
        <dbReference type="EMBL" id="CAD5225247.1"/>
    </source>
</evidence>
<accession>A0A811LCI7</accession>
<dbReference type="OrthoDB" id="5868545at2759"/>
<dbReference type="InterPro" id="IPR052802">
    <property type="entry name" value="KNTC1"/>
</dbReference>
<sequence>MVVSFGSLEIETSNDDGTTGMQNLDSADLFEVKTAARIKADVELPEGFQIKNLIAFPFEKTVYVVVEQNLYALRIESAVHNVFDNVLLPDFVSDYVITPTFVLLVLKNGTLLCLNSDGLMDKSFNLPYREGVEYKIEWYETNGCAYFVAMAMCNNTADMAVYEVFDKDDLFDQMIQVASFSNLAAGHLVVTVQGICVIPNVRSNVAAFLSAQELEYEDPTLAYIPMDDRMPADEAHTFSNMLALRYDGYIYLNSSFPQIIPSVEIDLYKLHASVQEFEILNHEGCRMNLRDKLVLHLRDDDGDCKLYYTNLLGDFSYGVDVPDVVAICSEMTISTDFEDNVVFVEGNSMKSPNGARMRLIFENTPQCRLQNLLDKERFEDAMVWAQNYGMDTSVVIIRQVEHEIRLMTQFGTKDEDIDKFIALLSALPDEQSFDYAYEVMILARTYENIEKMWNFCSERQVKDEDLIKQVHSFKYAVNTYCAVYEPNADFSKSIWKVFCTKENHWELFKQLLEQGKVDRARYLWQRYQETMDQNLQNRLDEFKDLLKLLEQIIRNDFANVNEVILLLEKEILSSFATAGTLPSLSQYSDSLLAFAKLIVNVLETHSNEYPFNACFVVKTIHTFFIRIAKDIESADGNRNILPVQLAELGVGALTENFFTELSILCDRLSTLCHMREKYNLKCSLADLESSTLDDLALKMLSTFGFGLVDNLQVYVQTVIIPFCEEYRLDKDEIFLKYVVSKPGNLQACLVLCDMINDSDLCARTTMSMMKSCPLTNIGWPLVLEKQVEKVMGRALSHSIRNGLKSLLLKKEICMLVESYSLLLPRKTISDISESRNLAAFCLDVINSSHSTMGNRFEDVIKLHRLAQADKKLCFDYETFCSLVVDKCLIKEKVDYTFIDDYLRCFKDAKFRKSLLLPIVTAQVELMGTLPAEHLKDCVRNALFLFKYLEPNDKDRVELEKKMLVMHNVHSAFSIQVTKDKIGNFEAMESELLDAILDAENDMTFSGYYKLCDMLLLDMNRCIGLLFRDDVVKEIIEVEELRLKFQNMACELFNTKFVLADEPTSMINGIYVYLSLFSQRVINLHDVPLLVEKMKHLITFIELQVSSVNNCALHAWSTLLKYVHLVSSVAAALIPERTIDELDEALKSATNREMETCGRIFERERVTDAKTLQLILKLAVTVNNDTFEDARLGLWKDILMNLLSNLCYEISLKAFALSEEKAFLTNATVLHDLYPRLLAIYLEKLITHDGEEFIGRTTALLLCRNAPNPKDAEAMLGEMFKRFYQKQQRTSAYRVIELKMKLGFMNVDDAQKQMNAILCIDELARVGVSLSSRYIMSGPACALEQLVSQLVPPRVIITWCKLFNIDAFESLKTYLLRLIEKSVSEEQQDKRTSTVAQVLDELNSLGDFTKHMGDLLNRMLRSVNPYDYELLETVLKKCTLISTDEAVTAVFSKHLSYIKFLKSESRQQLIGDTEIEWLKVRNFDGYLQYSSSKSRLPYQIFVSDQVTDTIKSFLLYELSTERLTAWETMAEKCAPLVPFSLPTVQRSVIVADLVRCCQLQQTDTAAMFMAKNLLTNSEYADKYLNTISCVLKEIKNSSVRSEILRFLYDAIFNMLSDKKKQMGSKSTQDPFFKSLGQALGLIRAITHGCEMHTYLKKYNFICPATESLVDKPKEACTYVIDELTDWDSWDSIATTFEFLTDVSSRRLIHMKLFLREYLNSQTNHNQASETKDDMSTCDLNMSAAMMDAAADDLNQSGSPYLDKEVTKLAMIVSMVKDEKELVEDLNKNMASPGQQVKWMCVLLRASLMMDVDIKNDVSERLRAAIQETLNSSDERSKRFNFITY</sequence>
<dbReference type="GO" id="GO:0007094">
    <property type="term" value="P:mitotic spindle assembly checkpoint signaling"/>
    <property type="evidence" value="ECO:0007669"/>
    <property type="project" value="TreeGrafter"/>
</dbReference>
<evidence type="ECO:0000259" key="2">
    <source>
        <dbReference type="Pfam" id="PF24520"/>
    </source>
</evidence>
<keyword evidence="4" id="KW-1185">Reference proteome</keyword>
<name>A0A811LCI7_9BILA</name>
<dbReference type="InterPro" id="IPR055405">
    <property type="entry name" value="ARM_KNTC1_3rd"/>
</dbReference>
<protein>
    <recommendedName>
        <fullName evidence="5">RZZ complex subunit KNTC1/ROD C-terminal domain-containing protein</fullName>
    </recommendedName>
</protein>
<dbReference type="GO" id="GO:0005828">
    <property type="term" value="C:kinetochore microtubule"/>
    <property type="evidence" value="ECO:0007669"/>
    <property type="project" value="TreeGrafter"/>
</dbReference>
<dbReference type="InterPro" id="IPR055403">
    <property type="entry name" value="ARM_KNTC1_1st"/>
</dbReference>
<dbReference type="PANTHER" id="PTHR15688">
    <property type="entry name" value="KINETOCHORE-ASSOCIATED PROTEIN 1"/>
    <property type="match status" value="1"/>
</dbReference>
<evidence type="ECO:0008006" key="5">
    <source>
        <dbReference type="Google" id="ProtNLM"/>
    </source>
</evidence>
<evidence type="ECO:0000259" key="1">
    <source>
        <dbReference type="Pfam" id="PF24515"/>
    </source>
</evidence>
<evidence type="ECO:0000313" key="4">
    <source>
        <dbReference type="Proteomes" id="UP000614601"/>
    </source>
</evidence>
<dbReference type="GO" id="GO:0000070">
    <property type="term" value="P:mitotic sister chromatid segregation"/>
    <property type="evidence" value="ECO:0007669"/>
    <property type="project" value="TreeGrafter"/>
</dbReference>
<reference evidence="3" key="1">
    <citation type="submission" date="2020-09" db="EMBL/GenBank/DDBJ databases">
        <authorList>
            <person name="Kikuchi T."/>
        </authorList>
    </citation>
    <scope>NUCLEOTIDE SEQUENCE</scope>
    <source>
        <strain evidence="3">SH1</strain>
    </source>
</reference>
<dbReference type="Pfam" id="PF24520">
    <property type="entry name" value="ARM_KNTC1_1st"/>
    <property type="match status" value="1"/>
</dbReference>
<dbReference type="Pfam" id="PF24515">
    <property type="entry name" value="ARM_KNTC1_3rd"/>
    <property type="match status" value="1"/>
</dbReference>
<dbReference type="EMBL" id="CAJFCW020000005">
    <property type="protein sequence ID" value="CAG9120601.1"/>
    <property type="molecule type" value="Genomic_DNA"/>
</dbReference>
<dbReference type="PANTHER" id="PTHR15688:SF1">
    <property type="entry name" value="KINETOCHORE-ASSOCIATED PROTEIN 1"/>
    <property type="match status" value="1"/>
</dbReference>
<feature type="domain" description="KNTC1 third ARM-repeats" evidence="1">
    <location>
        <begin position="1349"/>
        <end position="1435"/>
    </location>
</feature>
<feature type="domain" description="KNTC1 first ARM-repeats" evidence="2">
    <location>
        <begin position="372"/>
        <end position="612"/>
    </location>
</feature>